<dbReference type="EMBL" id="CP121472">
    <property type="protein sequence ID" value="WPL16828.1"/>
    <property type="molecule type" value="Genomic_DNA"/>
</dbReference>
<evidence type="ECO:0000313" key="2">
    <source>
        <dbReference type="EMBL" id="WPL16828.1"/>
    </source>
</evidence>
<reference evidence="2 3" key="1">
    <citation type="journal article" date="2023" name="Microorganisms">
        <title>Thiorhodovibrio frisius and Trv. litoralis spp. nov., Two Novel Members from a Clade of Fastidious Purple Sulfur Bacteria That Exhibit Unique Red-Shifted Light-Harvesting Capabilities.</title>
        <authorList>
            <person name="Methner A."/>
            <person name="Kuzyk S.B."/>
            <person name="Petersen J."/>
            <person name="Bauer S."/>
            <person name="Brinkmann H."/>
            <person name="Sichau K."/>
            <person name="Wanner G."/>
            <person name="Wolf J."/>
            <person name="Neumann-Schaal M."/>
            <person name="Henke P."/>
            <person name="Tank M."/>
            <person name="Sproer C."/>
            <person name="Bunk B."/>
            <person name="Overmann J."/>
        </authorList>
    </citation>
    <scope>NUCLEOTIDE SEQUENCE [LARGE SCALE GENOMIC DNA]</scope>
    <source>
        <strain evidence="2 3">DSM 6702</strain>
    </source>
</reference>
<dbReference type="Gene3D" id="3.40.50.1820">
    <property type="entry name" value="alpha/beta hydrolase"/>
    <property type="match status" value="1"/>
</dbReference>
<dbReference type="NCBIfam" id="TIGR03056">
    <property type="entry name" value="bchO_mg_che_rel"/>
    <property type="match status" value="1"/>
</dbReference>
<dbReference type="PRINTS" id="PR00111">
    <property type="entry name" value="ABHYDROLASE"/>
</dbReference>
<dbReference type="InterPro" id="IPR050266">
    <property type="entry name" value="AB_hydrolase_sf"/>
</dbReference>
<gene>
    <name evidence="2" type="primary">bchO</name>
    <name evidence="2" type="ORF">Thiowin_01802</name>
</gene>
<dbReference type="InterPro" id="IPR000073">
    <property type="entry name" value="AB_hydrolase_1"/>
</dbReference>
<dbReference type="InterPro" id="IPR017497">
    <property type="entry name" value="BchO"/>
</dbReference>
<dbReference type="InterPro" id="IPR029058">
    <property type="entry name" value="AB_hydrolase_fold"/>
</dbReference>
<keyword evidence="3" id="KW-1185">Reference proteome</keyword>
<dbReference type="Proteomes" id="UP001432180">
    <property type="component" value="Chromosome"/>
</dbReference>
<dbReference type="Pfam" id="PF12697">
    <property type="entry name" value="Abhydrolase_6"/>
    <property type="match status" value="1"/>
</dbReference>
<protein>
    <submittedName>
        <fullName evidence="2">Magnesium-chelatase 30 kDa subunit</fullName>
        <ecNumber evidence="2">3.8.1.3</ecNumber>
    </submittedName>
</protein>
<dbReference type="PANTHER" id="PTHR43798:SF33">
    <property type="entry name" value="HYDROLASE, PUTATIVE (AFU_ORTHOLOGUE AFUA_2G14860)-RELATED"/>
    <property type="match status" value="1"/>
</dbReference>
<feature type="domain" description="AB hydrolase-1" evidence="1">
    <location>
        <begin position="47"/>
        <end position="287"/>
    </location>
</feature>
<dbReference type="PANTHER" id="PTHR43798">
    <property type="entry name" value="MONOACYLGLYCEROL LIPASE"/>
    <property type="match status" value="1"/>
</dbReference>
<dbReference type="EC" id="3.8.1.3" evidence="2"/>
<sequence>MTSTRVLNDKPDWERDAKAWPNRQCSRFLEAGGLRWHVQIAGEGPALLLIHGTAAANHSWGALLPLLAKDYCVIAPDLPGHGFTSAPDSARLSLPGMAAALNALLLALHQSPQVAVGHSAGAAILARMCLDGLINPRLLISLNGALLPLRGLPGKVFSPVAKLLARSSLVPRIVGHDAKRQGAIERLVDSTGSHLDARGVALYRLLVSSPGHVAAALNMMANWNLEPLARDLPRLACDLRLLVGSRDQTVPPSEAAHVRALVPRATIQRLEGLGHLAHEEQAETVAQGIFRAIKDTSATNQPKSNTKNS</sequence>
<keyword evidence="2" id="KW-0378">Hydrolase</keyword>
<dbReference type="SUPFAM" id="SSF53474">
    <property type="entry name" value="alpha/beta-Hydrolases"/>
    <property type="match status" value="1"/>
</dbReference>
<name>A0ABZ0S943_9GAMM</name>
<dbReference type="RefSeq" id="WP_328987362.1">
    <property type="nucleotide sequence ID" value="NZ_CP121472.1"/>
</dbReference>
<dbReference type="GO" id="GO:0018785">
    <property type="term" value="F:haloacetate dehalogenase activity"/>
    <property type="evidence" value="ECO:0007669"/>
    <property type="project" value="UniProtKB-EC"/>
</dbReference>
<evidence type="ECO:0000259" key="1">
    <source>
        <dbReference type="Pfam" id="PF12697"/>
    </source>
</evidence>
<proteinExistence type="predicted"/>
<organism evidence="2 3">
    <name type="scientific">Thiorhodovibrio winogradskyi</name>
    <dbReference type="NCBI Taxonomy" id="77007"/>
    <lineage>
        <taxon>Bacteria</taxon>
        <taxon>Pseudomonadati</taxon>
        <taxon>Pseudomonadota</taxon>
        <taxon>Gammaproteobacteria</taxon>
        <taxon>Chromatiales</taxon>
        <taxon>Chromatiaceae</taxon>
        <taxon>Thiorhodovibrio</taxon>
    </lineage>
</organism>
<evidence type="ECO:0000313" key="3">
    <source>
        <dbReference type="Proteomes" id="UP001432180"/>
    </source>
</evidence>
<accession>A0ABZ0S943</accession>